<keyword evidence="8" id="KW-0732">Signal</keyword>
<keyword evidence="5 7" id="KW-0326">Glycosidase</keyword>
<feature type="domain" description="Glycoside hydrolase family 5" evidence="9">
    <location>
        <begin position="37"/>
        <end position="332"/>
    </location>
</feature>
<keyword evidence="4" id="KW-0119">Carbohydrate metabolism</keyword>
<dbReference type="InterPro" id="IPR017853">
    <property type="entry name" value="GH"/>
</dbReference>
<feature type="chain" id="PRO_5045262540" evidence="8">
    <location>
        <begin position="20"/>
        <end position="380"/>
    </location>
</feature>
<organism evidence="10 11">
    <name type="scientific">Pelomonas dachongensis</name>
    <dbReference type="NCBI Taxonomy" id="3299029"/>
    <lineage>
        <taxon>Bacteria</taxon>
        <taxon>Pseudomonadati</taxon>
        <taxon>Pseudomonadota</taxon>
        <taxon>Betaproteobacteria</taxon>
        <taxon>Burkholderiales</taxon>
        <taxon>Sphaerotilaceae</taxon>
        <taxon>Roseateles</taxon>
    </lineage>
</organism>
<evidence type="ECO:0000256" key="7">
    <source>
        <dbReference type="RuleBase" id="RU361153"/>
    </source>
</evidence>
<dbReference type="InterPro" id="IPR050386">
    <property type="entry name" value="Glycosyl_hydrolase_5"/>
</dbReference>
<evidence type="ECO:0000256" key="6">
    <source>
        <dbReference type="ARBA" id="ARBA00023326"/>
    </source>
</evidence>
<protein>
    <submittedName>
        <fullName evidence="10">Glycoside hydrolase family 5 protein</fullName>
        <ecNumber evidence="10">3.2.1.-</ecNumber>
    </submittedName>
</protein>
<comment type="similarity">
    <text evidence="1 7">Belongs to the glycosyl hydrolase 5 (cellulase A) family.</text>
</comment>
<evidence type="ECO:0000256" key="3">
    <source>
        <dbReference type="ARBA" id="ARBA00023001"/>
    </source>
</evidence>
<gene>
    <name evidence="10" type="ORF">ACG02S_04855</name>
</gene>
<evidence type="ECO:0000256" key="1">
    <source>
        <dbReference type="ARBA" id="ARBA00005641"/>
    </source>
</evidence>
<dbReference type="SUPFAM" id="SSF51445">
    <property type="entry name" value="(Trans)glycosidases"/>
    <property type="match status" value="1"/>
</dbReference>
<dbReference type="PANTHER" id="PTHR31297:SF41">
    <property type="entry name" value="ENDOGLUCANASE, PUTATIVE (AFU_ORTHOLOGUE AFUA_5G01830)-RELATED"/>
    <property type="match status" value="1"/>
</dbReference>
<evidence type="ECO:0000256" key="4">
    <source>
        <dbReference type="ARBA" id="ARBA00023277"/>
    </source>
</evidence>
<keyword evidence="6" id="KW-0624">Polysaccharide degradation</keyword>
<dbReference type="InterPro" id="IPR001547">
    <property type="entry name" value="Glyco_hydro_5"/>
</dbReference>
<feature type="signal peptide" evidence="8">
    <location>
        <begin position="1"/>
        <end position="19"/>
    </location>
</feature>
<evidence type="ECO:0000259" key="9">
    <source>
        <dbReference type="Pfam" id="PF00150"/>
    </source>
</evidence>
<accession>A0ABW7EIN2</accession>
<keyword evidence="3" id="KW-0136">Cellulose degradation</keyword>
<name>A0ABW7EIN2_9BURK</name>
<evidence type="ECO:0000256" key="5">
    <source>
        <dbReference type="ARBA" id="ARBA00023295"/>
    </source>
</evidence>
<dbReference type="EMBL" id="JBIGHY010000002">
    <property type="protein sequence ID" value="MFG6413224.1"/>
    <property type="molecule type" value="Genomic_DNA"/>
</dbReference>
<evidence type="ECO:0000256" key="2">
    <source>
        <dbReference type="ARBA" id="ARBA00022801"/>
    </source>
</evidence>
<sequence>MKRCLALALSLLLALPAPAADIAFWDTPRHGGNSFNGRPPDEAWFRALRATGATWARLTFSKWRGEGRDFLIGNADDYRGIPADDLAQLHRAMDAAQAAGIQLVLVPLSLPGNRWVQHNGDRPDERLWRERRYWDQSAAFWRDLALAVKDHPALAGYNLLNEPTPEKGQGLDEQAAPEARRAWYARHRGTTRDLPAFYAQLIAAIRTVDADTPVMLDGGWYAHAASFSYWTPLPDAKVLYAFHMYEPWNLTSAPQIRRQPQLRYPTPGFDRRALQRFLSQPFAWARAQGVPASRMVAGEFGCVRVWVDCAAYLADVLDTLNGQGAHWAFYSFREDVWEGMDYEIPPAFPAGRVYHLREQGKGDAVPLDGPLMRVIQRRMR</sequence>
<dbReference type="EC" id="3.2.1.-" evidence="10"/>
<dbReference type="RefSeq" id="WP_394469316.1">
    <property type="nucleotide sequence ID" value="NZ_JBIGHY010000002.1"/>
</dbReference>
<dbReference type="Gene3D" id="3.20.20.80">
    <property type="entry name" value="Glycosidases"/>
    <property type="match status" value="1"/>
</dbReference>
<dbReference type="Proteomes" id="UP001606300">
    <property type="component" value="Unassembled WGS sequence"/>
</dbReference>
<keyword evidence="2 7" id="KW-0378">Hydrolase</keyword>
<evidence type="ECO:0000256" key="8">
    <source>
        <dbReference type="SAM" id="SignalP"/>
    </source>
</evidence>
<keyword evidence="11" id="KW-1185">Reference proteome</keyword>
<dbReference type="GO" id="GO:0016798">
    <property type="term" value="F:hydrolase activity, acting on glycosyl bonds"/>
    <property type="evidence" value="ECO:0007669"/>
    <property type="project" value="UniProtKB-KW"/>
</dbReference>
<reference evidence="10 11" key="1">
    <citation type="submission" date="2024-09" db="EMBL/GenBank/DDBJ databases">
        <title>Novel species of the genus Pelomonas and Roseateles isolated from streams.</title>
        <authorList>
            <person name="Lu H."/>
        </authorList>
    </citation>
    <scope>NUCLEOTIDE SEQUENCE [LARGE SCALE GENOMIC DNA]</scope>
    <source>
        <strain evidence="10 11">DC23W</strain>
    </source>
</reference>
<evidence type="ECO:0000313" key="10">
    <source>
        <dbReference type="EMBL" id="MFG6413224.1"/>
    </source>
</evidence>
<proteinExistence type="inferred from homology"/>
<dbReference type="PANTHER" id="PTHR31297">
    <property type="entry name" value="GLUCAN ENDO-1,6-BETA-GLUCOSIDASE B"/>
    <property type="match status" value="1"/>
</dbReference>
<dbReference type="Pfam" id="PF00150">
    <property type="entry name" value="Cellulase"/>
    <property type="match status" value="1"/>
</dbReference>
<evidence type="ECO:0000313" key="11">
    <source>
        <dbReference type="Proteomes" id="UP001606300"/>
    </source>
</evidence>
<comment type="caution">
    <text evidence="10">The sequence shown here is derived from an EMBL/GenBank/DDBJ whole genome shotgun (WGS) entry which is preliminary data.</text>
</comment>